<gene>
    <name evidence="2" type="ORF">GCM10007977_072710</name>
</gene>
<dbReference type="Pfam" id="PF13646">
    <property type="entry name" value="HEAT_2"/>
    <property type="match status" value="2"/>
</dbReference>
<evidence type="ECO:0000313" key="3">
    <source>
        <dbReference type="Proteomes" id="UP000642070"/>
    </source>
</evidence>
<dbReference type="InterPro" id="IPR004155">
    <property type="entry name" value="PBS_lyase_HEAT"/>
</dbReference>
<keyword evidence="1" id="KW-1133">Transmembrane helix</keyword>
<reference evidence="2" key="2">
    <citation type="submission" date="2020-09" db="EMBL/GenBank/DDBJ databases">
        <authorList>
            <person name="Sun Q."/>
            <person name="Ohkuma M."/>
        </authorList>
    </citation>
    <scope>NUCLEOTIDE SEQUENCE</scope>
    <source>
        <strain evidence="2">JCM 19831</strain>
    </source>
</reference>
<protein>
    <submittedName>
        <fullName evidence="2">Uncharacterized protein</fullName>
    </submittedName>
</protein>
<dbReference type="PANTHER" id="PTHR12697">
    <property type="entry name" value="PBS LYASE HEAT-LIKE PROTEIN"/>
    <property type="match status" value="1"/>
</dbReference>
<proteinExistence type="predicted"/>
<keyword evidence="1" id="KW-0472">Membrane</keyword>
<dbReference type="AlphaFoldDB" id="A0A917U780"/>
<dbReference type="PANTHER" id="PTHR12697:SF5">
    <property type="entry name" value="DEOXYHYPUSINE HYDROXYLASE"/>
    <property type="match status" value="1"/>
</dbReference>
<keyword evidence="3" id="KW-1185">Reference proteome</keyword>
<reference evidence="2" key="1">
    <citation type="journal article" date="2014" name="Int. J. Syst. Evol. Microbiol.">
        <title>Complete genome sequence of Corynebacterium casei LMG S-19264T (=DSM 44701T), isolated from a smear-ripened cheese.</title>
        <authorList>
            <consortium name="US DOE Joint Genome Institute (JGI-PGF)"/>
            <person name="Walter F."/>
            <person name="Albersmeier A."/>
            <person name="Kalinowski J."/>
            <person name="Ruckert C."/>
        </authorList>
    </citation>
    <scope>NUCLEOTIDE SEQUENCE</scope>
    <source>
        <strain evidence="2">JCM 19831</strain>
    </source>
</reference>
<sequence>MTLAGAAFVALIVMLAAAFLLGALIVGGRSVRRAREARRARLARPARQLLLAIAAGDDDPAPARDRAVRPPRSSHAANLVDELVRLPDEVWLAVEPNAIALLGKVRGEAHATLVDVFERRGAAWRARSRLKRRDPVVRAQAAEVLGNLGRRDALLPLCDLLGDPDPDVRVVAARSLGRIGDVGATQPLLAALAGRRAVPAQVVATALTRLGTGAQQALLAALDDPRAAVRATAAEVLGLVGAVGATVRVESALRADPDLDVRIRAARTLGRLGTRTAMVPLLDALEPDRPGALRAEAAKALGELGAVTSAQALTVLLADPDYAVAHNAARSLLRLGSAGRAALVAAEHREHVRPRHAAGGFEPDPEVVLGAAHAREALAAADLDDRRRQPAS</sequence>
<evidence type="ECO:0000256" key="1">
    <source>
        <dbReference type="SAM" id="Phobius"/>
    </source>
</evidence>
<keyword evidence="1" id="KW-0812">Transmembrane</keyword>
<name>A0A917U780_9ACTN</name>
<dbReference type="Proteomes" id="UP000642070">
    <property type="component" value="Unassembled WGS sequence"/>
</dbReference>
<dbReference type="InterPro" id="IPR016024">
    <property type="entry name" value="ARM-type_fold"/>
</dbReference>
<dbReference type="Gene3D" id="1.25.10.10">
    <property type="entry name" value="Leucine-rich Repeat Variant"/>
    <property type="match status" value="2"/>
</dbReference>
<comment type="caution">
    <text evidence="2">The sequence shown here is derived from an EMBL/GenBank/DDBJ whole genome shotgun (WGS) entry which is preliminary data.</text>
</comment>
<organism evidence="2 3">
    <name type="scientific">Dactylosporangium sucinum</name>
    <dbReference type="NCBI Taxonomy" id="1424081"/>
    <lineage>
        <taxon>Bacteria</taxon>
        <taxon>Bacillati</taxon>
        <taxon>Actinomycetota</taxon>
        <taxon>Actinomycetes</taxon>
        <taxon>Micromonosporales</taxon>
        <taxon>Micromonosporaceae</taxon>
        <taxon>Dactylosporangium</taxon>
    </lineage>
</organism>
<dbReference type="GO" id="GO:0016491">
    <property type="term" value="F:oxidoreductase activity"/>
    <property type="evidence" value="ECO:0007669"/>
    <property type="project" value="TreeGrafter"/>
</dbReference>
<evidence type="ECO:0000313" key="2">
    <source>
        <dbReference type="EMBL" id="GGM60641.1"/>
    </source>
</evidence>
<dbReference type="EMBL" id="BMPI01000044">
    <property type="protein sequence ID" value="GGM60641.1"/>
    <property type="molecule type" value="Genomic_DNA"/>
</dbReference>
<feature type="transmembrane region" description="Helical" evidence="1">
    <location>
        <begin position="6"/>
        <end position="31"/>
    </location>
</feature>
<dbReference type="SUPFAM" id="SSF48371">
    <property type="entry name" value="ARM repeat"/>
    <property type="match status" value="1"/>
</dbReference>
<accession>A0A917U780</accession>
<dbReference type="SMART" id="SM00567">
    <property type="entry name" value="EZ_HEAT"/>
    <property type="match status" value="6"/>
</dbReference>
<dbReference type="RefSeq" id="WP_190254556.1">
    <property type="nucleotide sequence ID" value="NZ_BMPI01000044.1"/>
</dbReference>
<dbReference type="InterPro" id="IPR011989">
    <property type="entry name" value="ARM-like"/>
</dbReference>